<name>M2UE26_COCH5</name>
<dbReference type="HOGENOM" id="CLU_166267_0_0_1"/>
<dbReference type="eggNOG" id="ENOG502R8KR">
    <property type="taxonomic scope" value="Eukaryota"/>
</dbReference>
<dbReference type="OrthoDB" id="4652467at2759"/>
<keyword evidence="3" id="KW-1185">Reference proteome</keyword>
<sequence>MHFTAATIALSLLAAATASPLSPRQGGAFVAVGLKYSGPGCTDSTLINADPIFGNGNVCQPLDRFDTGVPIRSYSTSRVSEGCSVAIYQTADCSGTAFLAPVGGCVTGDGPFVSAFVTCA</sequence>
<dbReference type="OMA" id="NGNVCQP"/>
<dbReference type="Proteomes" id="UP000016936">
    <property type="component" value="Unassembled WGS sequence"/>
</dbReference>
<protein>
    <submittedName>
        <fullName evidence="2">Uncharacterized protein</fullName>
    </submittedName>
</protein>
<proteinExistence type="predicted"/>
<evidence type="ECO:0000256" key="1">
    <source>
        <dbReference type="SAM" id="SignalP"/>
    </source>
</evidence>
<evidence type="ECO:0000313" key="3">
    <source>
        <dbReference type="Proteomes" id="UP000016936"/>
    </source>
</evidence>
<feature type="chain" id="PRO_5004026723" evidence="1">
    <location>
        <begin position="19"/>
        <end position="120"/>
    </location>
</feature>
<keyword evidence="1" id="KW-0732">Signal</keyword>
<dbReference type="AlphaFoldDB" id="M2UE26"/>
<accession>M2UE26</accession>
<gene>
    <name evidence="2" type="ORF">COCHEDRAFT_1162847</name>
</gene>
<dbReference type="EMBL" id="KB445569">
    <property type="protein sequence ID" value="EMD96804.1"/>
    <property type="molecule type" value="Genomic_DNA"/>
</dbReference>
<evidence type="ECO:0000313" key="2">
    <source>
        <dbReference type="EMBL" id="EMD96804.1"/>
    </source>
</evidence>
<reference evidence="3" key="2">
    <citation type="journal article" date="2013" name="PLoS Genet.">
        <title>Comparative genome structure, secondary metabolite, and effector coding capacity across Cochliobolus pathogens.</title>
        <authorList>
            <person name="Condon B.J."/>
            <person name="Leng Y."/>
            <person name="Wu D."/>
            <person name="Bushley K.E."/>
            <person name="Ohm R.A."/>
            <person name="Otillar R."/>
            <person name="Martin J."/>
            <person name="Schackwitz W."/>
            <person name="Grimwood J."/>
            <person name="MohdZainudin N."/>
            <person name="Xue C."/>
            <person name="Wang R."/>
            <person name="Manning V.A."/>
            <person name="Dhillon B."/>
            <person name="Tu Z.J."/>
            <person name="Steffenson B.J."/>
            <person name="Salamov A."/>
            <person name="Sun H."/>
            <person name="Lowry S."/>
            <person name="LaButti K."/>
            <person name="Han J."/>
            <person name="Copeland A."/>
            <person name="Lindquist E."/>
            <person name="Barry K."/>
            <person name="Schmutz J."/>
            <person name="Baker S.E."/>
            <person name="Ciuffetti L.M."/>
            <person name="Grigoriev I.V."/>
            <person name="Zhong S."/>
            <person name="Turgeon B.G."/>
        </authorList>
    </citation>
    <scope>NUCLEOTIDE SEQUENCE [LARGE SCALE GENOMIC DNA]</scope>
    <source>
        <strain evidence="3">C5 / ATCC 48332 / race O</strain>
    </source>
</reference>
<organism evidence="2 3">
    <name type="scientific">Cochliobolus heterostrophus (strain C5 / ATCC 48332 / race O)</name>
    <name type="common">Southern corn leaf blight fungus</name>
    <name type="synonym">Bipolaris maydis</name>
    <dbReference type="NCBI Taxonomy" id="701091"/>
    <lineage>
        <taxon>Eukaryota</taxon>
        <taxon>Fungi</taxon>
        <taxon>Dikarya</taxon>
        <taxon>Ascomycota</taxon>
        <taxon>Pezizomycotina</taxon>
        <taxon>Dothideomycetes</taxon>
        <taxon>Pleosporomycetidae</taxon>
        <taxon>Pleosporales</taxon>
        <taxon>Pleosporineae</taxon>
        <taxon>Pleosporaceae</taxon>
        <taxon>Bipolaris</taxon>
    </lineage>
</organism>
<feature type="signal peptide" evidence="1">
    <location>
        <begin position="1"/>
        <end position="18"/>
    </location>
</feature>
<reference evidence="2 3" key="1">
    <citation type="journal article" date="2012" name="PLoS Pathog.">
        <title>Diverse lifestyles and strategies of plant pathogenesis encoded in the genomes of eighteen Dothideomycetes fungi.</title>
        <authorList>
            <person name="Ohm R.A."/>
            <person name="Feau N."/>
            <person name="Henrissat B."/>
            <person name="Schoch C.L."/>
            <person name="Horwitz B.A."/>
            <person name="Barry K.W."/>
            <person name="Condon B.J."/>
            <person name="Copeland A.C."/>
            <person name="Dhillon B."/>
            <person name="Glaser F."/>
            <person name="Hesse C.N."/>
            <person name="Kosti I."/>
            <person name="LaButti K."/>
            <person name="Lindquist E.A."/>
            <person name="Lucas S."/>
            <person name="Salamov A.A."/>
            <person name="Bradshaw R.E."/>
            <person name="Ciuffetti L."/>
            <person name="Hamelin R.C."/>
            <person name="Kema G.H.J."/>
            <person name="Lawrence C."/>
            <person name="Scott J.A."/>
            <person name="Spatafora J.W."/>
            <person name="Turgeon B.G."/>
            <person name="de Wit P.J.G.M."/>
            <person name="Zhong S."/>
            <person name="Goodwin S.B."/>
            <person name="Grigoriev I.V."/>
        </authorList>
    </citation>
    <scope>NUCLEOTIDE SEQUENCE [LARGE SCALE GENOMIC DNA]</scope>
    <source>
        <strain evidence="3">C5 / ATCC 48332 / race O</strain>
    </source>
</reference>